<evidence type="ECO:0000256" key="8">
    <source>
        <dbReference type="ARBA" id="ARBA00035534"/>
    </source>
</evidence>
<dbReference type="Pfam" id="PF11788">
    <property type="entry name" value="MRP-L46"/>
    <property type="match status" value="1"/>
</dbReference>
<dbReference type="SUPFAM" id="SSF55811">
    <property type="entry name" value="Nudix"/>
    <property type="match status" value="1"/>
</dbReference>
<dbReference type="PANTHER" id="PTHR13124:SF12">
    <property type="entry name" value="LARGE RIBOSOMAL SUBUNIT PROTEIN ML46"/>
    <property type="match status" value="1"/>
</dbReference>
<dbReference type="EMBL" id="KB309282">
    <property type="protein sequence ID" value="ELT94914.1"/>
    <property type="molecule type" value="Genomic_DNA"/>
</dbReference>
<dbReference type="EMBL" id="AMQN01012081">
    <property type="status" value="NOT_ANNOTATED_CDS"/>
    <property type="molecule type" value="Genomic_DNA"/>
</dbReference>
<evidence type="ECO:0000256" key="5">
    <source>
        <dbReference type="ARBA" id="ARBA00023128"/>
    </source>
</evidence>
<reference evidence="12" key="1">
    <citation type="submission" date="2012-12" db="EMBL/GenBank/DDBJ databases">
        <authorList>
            <person name="Hellsten U."/>
            <person name="Grimwood J."/>
            <person name="Chapman J.A."/>
            <person name="Shapiro H."/>
            <person name="Aerts A."/>
            <person name="Otillar R.P."/>
            <person name="Terry A.Y."/>
            <person name="Boore J.L."/>
            <person name="Simakov O."/>
            <person name="Marletaz F."/>
            <person name="Cho S.-J."/>
            <person name="Edsinger-Gonzales E."/>
            <person name="Havlak P."/>
            <person name="Kuo D.-H."/>
            <person name="Larsson T."/>
            <person name="Lv J."/>
            <person name="Arendt D."/>
            <person name="Savage R."/>
            <person name="Osoegawa K."/>
            <person name="de Jong P."/>
            <person name="Lindberg D.R."/>
            <person name="Seaver E.C."/>
            <person name="Weisblat D.A."/>
            <person name="Putnam N.H."/>
            <person name="Grigoriev I.V."/>
            <person name="Rokhsar D.S."/>
        </authorList>
    </citation>
    <scope>NUCLEOTIDE SEQUENCE</scope>
    <source>
        <strain evidence="12">I ESC-2004</strain>
    </source>
</reference>
<evidence type="ECO:0000256" key="4">
    <source>
        <dbReference type="ARBA" id="ARBA00022980"/>
    </source>
</evidence>
<evidence type="ECO:0000256" key="1">
    <source>
        <dbReference type="ARBA" id="ARBA00004173"/>
    </source>
</evidence>
<protein>
    <recommendedName>
        <fullName evidence="7">Large ribosomal subunit protein mL46</fullName>
    </recommendedName>
    <alternativeName>
        <fullName evidence="8">39S ribosomal protein L46, mitochondrial</fullName>
    </alternativeName>
</protein>
<dbReference type="Proteomes" id="UP000014760">
    <property type="component" value="Unassembled WGS sequence"/>
</dbReference>
<dbReference type="GO" id="GO:0005762">
    <property type="term" value="C:mitochondrial large ribosomal subunit"/>
    <property type="evidence" value="ECO:0007669"/>
    <property type="project" value="TreeGrafter"/>
</dbReference>
<gene>
    <name evidence="10" type="ORF">CAPTEDRAFT_170234</name>
</gene>
<dbReference type="HOGENOM" id="CLU_079736_1_0_1"/>
<dbReference type="FunCoup" id="R7TMP3">
    <property type="interactions" value="332"/>
</dbReference>
<dbReference type="GO" id="GO:0003735">
    <property type="term" value="F:structural constituent of ribosome"/>
    <property type="evidence" value="ECO:0007669"/>
    <property type="project" value="InterPro"/>
</dbReference>
<dbReference type="InterPro" id="IPR033650">
    <property type="entry name" value="Ribosomal_mL46_NUDIX"/>
</dbReference>
<organism evidence="10">
    <name type="scientific">Capitella teleta</name>
    <name type="common">Polychaete worm</name>
    <dbReference type="NCBI Taxonomy" id="283909"/>
    <lineage>
        <taxon>Eukaryota</taxon>
        <taxon>Metazoa</taxon>
        <taxon>Spiralia</taxon>
        <taxon>Lophotrochozoa</taxon>
        <taxon>Annelida</taxon>
        <taxon>Polychaeta</taxon>
        <taxon>Sedentaria</taxon>
        <taxon>Scolecida</taxon>
        <taxon>Capitellidae</taxon>
        <taxon>Capitella</taxon>
    </lineage>
</organism>
<keyword evidence="12" id="KW-1185">Reference proteome</keyword>
<dbReference type="AlphaFoldDB" id="R7TMP3"/>
<dbReference type="PANTHER" id="PTHR13124">
    <property type="entry name" value="39S RIBOSOMAL PROTEIN L46, MITOCHONDRIAL PRECURSOR-RELATED"/>
    <property type="match status" value="1"/>
</dbReference>
<evidence type="ECO:0000313" key="12">
    <source>
        <dbReference type="Proteomes" id="UP000014760"/>
    </source>
</evidence>
<dbReference type="InterPro" id="IPR040008">
    <property type="entry name" value="Ribosomal_mL46"/>
</dbReference>
<dbReference type="CDD" id="cd04661">
    <property type="entry name" value="NUDIX_MRP_L46"/>
    <property type="match status" value="1"/>
</dbReference>
<dbReference type="OMA" id="EKWDLYA"/>
<evidence type="ECO:0000256" key="2">
    <source>
        <dbReference type="ARBA" id="ARBA00009070"/>
    </source>
</evidence>
<proteinExistence type="inferred from homology"/>
<evidence type="ECO:0000259" key="9">
    <source>
        <dbReference type="Pfam" id="PF11788"/>
    </source>
</evidence>
<evidence type="ECO:0000313" key="11">
    <source>
        <dbReference type="EnsemblMetazoa" id="CapteP170234"/>
    </source>
</evidence>
<keyword evidence="5" id="KW-0496">Mitochondrion</keyword>
<reference evidence="10 12" key="2">
    <citation type="journal article" date="2013" name="Nature">
        <title>Insights into bilaterian evolution from three spiralian genomes.</title>
        <authorList>
            <person name="Simakov O."/>
            <person name="Marletaz F."/>
            <person name="Cho S.J."/>
            <person name="Edsinger-Gonzales E."/>
            <person name="Havlak P."/>
            <person name="Hellsten U."/>
            <person name="Kuo D.H."/>
            <person name="Larsson T."/>
            <person name="Lv J."/>
            <person name="Arendt D."/>
            <person name="Savage R."/>
            <person name="Osoegawa K."/>
            <person name="de Jong P."/>
            <person name="Grimwood J."/>
            <person name="Chapman J.A."/>
            <person name="Shapiro H."/>
            <person name="Aerts A."/>
            <person name="Otillar R.P."/>
            <person name="Terry A.Y."/>
            <person name="Boore J.L."/>
            <person name="Grigoriev I.V."/>
            <person name="Lindberg D.R."/>
            <person name="Seaver E.C."/>
            <person name="Weisblat D.A."/>
            <person name="Putnam N.H."/>
            <person name="Rokhsar D.S."/>
        </authorList>
    </citation>
    <scope>NUCLEOTIDE SEQUENCE</scope>
    <source>
        <strain evidence="10 12">I ESC-2004</strain>
    </source>
</reference>
<keyword evidence="6" id="KW-0687">Ribonucleoprotein</keyword>
<dbReference type="OrthoDB" id="194611at2759"/>
<dbReference type="InterPro" id="IPR021757">
    <property type="entry name" value="Ribosomal_mL46_N"/>
</dbReference>
<evidence type="ECO:0000256" key="7">
    <source>
        <dbReference type="ARBA" id="ARBA00035190"/>
    </source>
</evidence>
<dbReference type="InterPro" id="IPR015797">
    <property type="entry name" value="NUDIX_hydrolase-like_dom_sf"/>
</dbReference>
<dbReference type="STRING" id="283909.R7TMP3"/>
<comment type="subcellular location">
    <subcellularLocation>
        <location evidence="1">Mitochondrion</location>
    </subcellularLocation>
</comment>
<feature type="domain" description="Large ribosomal subunit protein mL46 N-terminal" evidence="9">
    <location>
        <begin position="9"/>
        <end position="106"/>
    </location>
</feature>
<keyword evidence="3" id="KW-0809">Transit peptide</keyword>
<name>R7TMP3_CAPTE</name>
<accession>R7TMP3</accession>
<dbReference type="FunFam" id="3.90.79.10:FF:000018">
    <property type="entry name" value="39S ribosomal protein L46, mitochondrial"/>
    <property type="match status" value="1"/>
</dbReference>
<comment type="similarity">
    <text evidence="2">Belongs to the mitochondrion-specific ribosomal protein mL46 family.</text>
</comment>
<evidence type="ECO:0000256" key="6">
    <source>
        <dbReference type="ARBA" id="ARBA00023274"/>
    </source>
</evidence>
<dbReference type="GO" id="GO:0005743">
    <property type="term" value="C:mitochondrial inner membrane"/>
    <property type="evidence" value="ECO:0007669"/>
    <property type="project" value="UniProtKB-ARBA"/>
</dbReference>
<evidence type="ECO:0000313" key="10">
    <source>
        <dbReference type="EMBL" id="ELT94914.1"/>
    </source>
</evidence>
<sequence length="246" mass="28168">MSSVVHNKWKIYTAVCLERTPVVTAEKTSIEKEFTEYLNKVEFENSLLSDHEIRHKEDLTLAERKKAEDYEETEAEAQRQTAMDMEDLWEKELAESSFASRITAADKSGDLKTTDRCLDRKLVLVVKQQVAPGHQHWVLPKSQLLEGETLRQGAERTLSSLCGSALVASFMGNAPVGYQETPFAKPSSDGCIGLKVFFYKAQLQEGQVEPADQETIKDFMWLTKDEFKPYVEDKYRRKISKFIMEL</sequence>
<evidence type="ECO:0000256" key="3">
    <source>
        <dbReference type="ARBA" id="ARBA00022946"/>
    </source>
</evidence>
<keyword evidence="4" id="KW-0689">Ribosomal protein</keyword>
<dbReference type="EnsemblMetazoa" id="CapteT170234">
    <property type="protein sequence ID" value="CapteP170234"/>
    <property type="gene ID" value="CapteG170234"/>
</dbReference>
<reference evidence="11" key="3">
    <citation type="submission" date="2015-06" db="UniProtKB">
        <authorList>
            <consortium name="EnsemblMetazoa"/>
        </authorList>
    </citation>
    <scope>IDENTIFICATION</scope>
</reference>
<dbReference type="Gene3D" id="3.90.79.10">
    <property type="entry name" value="Nucleoside Triphosphate Pyrophosphohydrolase"/>
    <property type="match status" value="1"/>
</dbReference>